<keyword evidence="10" id="KW-1185">Reference proteome</keyword>
<dbReference type="InterPro" id="IPR000719">
    <property type="entry name" value="Prot_kinase_dom"/>
</dbReference>
<dbReference type="InterPro" id="IPR008271">
    <property type="entry name" value="Ser/Thr_kinase_AS"/>
</dbReference>
<feature type="region of interest" description="Disordered" evidence="7">
    <location>
        <begin position="356"/>
        <end position="407"/>
    </location>
</feature>
<dbReference type="PROSITE" id="PS00108">
    <property type="entry name" value="PROTEIN_KINASE_ST"/>
    <property type="match status" value="1"/>
</dbReference>
<evidence type="ECO:0000256" key="4">
    <source>
        <dbReference type="ARBA" id="ARBA00022741"/>
    </source>
</evidence>
<dbReference type="CDD" id="cd14014">
    <property type="entry name" value="STKc_PknB_like"/>
    <property type="match status" value="1"/>
</dbReference>
<dbReference type="Gene3D" id="3.30.200.20">
    <property type="entry name" value="Phosphorylase Kinase, domain 1"/>
    <property type="match status" value="1"/>
</dbReference>
<evidence type="ECO:0000256" key="3">
    <source>
        <dbReference type="ARBA" id="ARBA00022679"/>
    </source>
</evidence>
<evidence type="ECO:0000256" key="2">
    <source>
        <dbReference type="ARBA" id="ARBA00022527"/>
    </source>
</evidence>
<proteinExistence type="predicted"/>
<dbReference type="Proteomes" id="UP000318380">
    <property type="component" value="Unassembled WGS sequence"/>
</dbReference>
<dbReference type="SMART" id="SM00220">
    <property type="entry name" value="S_TKc"/>
    <property type="match status" value="1"/>
</dbReference>
<dbReference type="EC" id="2.7.11.1" evidence="1"/>
<feature type="compositionally biased region" description="Basic and acidic residues" evidence="7">
    <location>
        <begin position="421"/>
        <end position="439"/>
    </location>
</feature>
<organism evidence="9 10">
    <name type="scientific">Kribbella amoyensis</name>
    <dbReference type="NCBI Taxonomy" id="996641"/>
    <lineage>
        <taxon>Bacteria</taxon>
        <taxon>Bacillati</taxon>
        <taxon>Actinomycetota</taxon>
        <taxon>Actinomycetes</taxon>
        <taxon>Propionibacteriales</taxon>
        <taxon>Kribbellaceae</taxon>
        <taxon>Kribbella</taxon>
    </lineage>
</organism>
<evidence type="ECO:0000313" key="10">
    <source>
        <dbReference type="Proteomes" id="UP000318380"/>
    </source>
</evidence>
<dbReference type="EMBL" id="VIVK01000002">
    <property type="protein sequence ID" value="TWD74716.1"/>
    <property type="molecule type" value="Genomic_DNA"/>
</dbReference>
<sequence>MNGELLAERYRLVELLGRGGAGEVWRAEDEVLARSVAVKLLRSLDGDQMDAVERFRIEAQAAARLTHPNVVATYDVGAAGDQIFLVMELVQGTDLAQLLRGNGLPTAKVVADIAVQGARALDAAHAAGIVHRDVKPANLLLATNGTLKITDFGLAHTGGLNGATGPVLLGTAAYISPEQVRGASATPASDWYSFGCVLYELLEGAPPFVAETTDLVLRQHLDATPIPVRRTDGPPGLADLVMRLLAKDPADRPSSAAEVTGLLNGTTATAQVAQAAQAVPDAPDSLTRVMPFLADAPQPATAQPGNEQYAQYGDERYDDEWEPRRRALYPKILVGLAVVVVGVLAAALLRQGVAEPPVQAGGLPTTPPPAAKVTAKAKPTVTPTPKPTPKATPKKTPKKTPEQPKTGQAALKQLAQLVRQSSKEGREGRSVREAAKDLDQAASALADGDEEKAAEQFNDARRRLYFAQRTQNWQPTQQIVTLFNSVGRSLATSGDGRNSEE</sequence>
<feature type="region of interest" description="Disordered" evidence="7">
    <location>
        <begin position="419"/>
        <end position="454"/>
    </location>
</feature>
<feature type="compositionally biased region" description="Low complexity" evidence="7">
    <location>
        <begin position="371"/>
        <end position="381"/>
    </location>
</feature>
<name>A0A561B6V4_9ACTN</name>
<dbReference type="PANTHER" id="PTHR43289">
    <property type="entry name" value="MITOGEN-ACTIVATED PROTEIN KINASE KINASE KINASE 20-RELATED"/>
    <property type="match status" value="1"/>
</dbReference>
<dbReference type="Gene3D" id="1.10.510.10">
    <property type="entry name" value="Transferase(Phosphotransferase) domain 1"/>
    <property type="match status" value="1"/>
</dbReference>
<keyword evidence="3" id="KW-0808">Transferase</keyword>
<dbReference type="OrthoDB" id="9762169at2"/>
<dbReference type="InterPro" id="IPR011009">
    <property type="entry name" value="Kinase-like_dom_sf"/>
</dbReference>
<keyword evidence="5 9" id="KW-0418">Kinase</keyword>
<dbReference type="GO" id="GO:0005524">
    <property type="term" value="F:ATP binding"/>
    <property type="evidence" value="ECO:0007669"/>
    <property type="project" value="UniProtKB-KW"/>
</dbReference>
<keyword evidence="6" id="KW-0067">ATP-binding</keyword>
<dbReference type="SUPFAM" id="SSF56112">
    <property type="entry name" value="Protein kinase-like (PK-like)"/>
    <property type="match status" value="1"/>
</dbReference>
<dbReference type="PROSITE" id="PS50011">
    <property type="entry name" value="PROTEIN_KINASE_DOM"/>
    <property type="match status" value="1"/>
</dbReference>
<comment type="caution">
    <text evidence="9">The sequence shown here is derived from an EMBL/GenBank/DDBJ whole genome shotgun (WGS) entry which is preliminary data.</text>
</comment>
<reference evidence="9 10" key="1">
    <citation type="submission" date="2019-06" db="EMBL/GenBank/DDBJ databases">
        <title>Sequencing the genomes of 1000 actinobacteria strains.</title>
        <authorList>
            <person name="Klenk H.-P."/>
        </authorList>
    </citation>
    <scope>NUCLEOTIDE SEQUENCE [LARGE SCALE GENOMIC DNA]</scope>
    <source>
        <strain evidence="9 10">DSM 24683</strain>
    </source>
</reference>
<dbReference type="RefSeq" id="WP_145813505.1">
    <property type="nucleotide sequence ID" value="NZ_VIVK01000002.1"/>
</dbReference>
<keyword evidence="2" id="KW-0723">Serine/threonine-protein kinase</keyword>
<evidence type="ECO:0000256" key="5">
    <source>
        <dbReference type="ARBA" id="ARBA00022777"/>
    </source>
</evidence>
<dbReference type="PANTHER" id="PTHR43289:SF6">
    <property type="entry name" value="SERINE_THREONINE-PROTEIN KINASE NEKL-3"/>
    <property type="match status" value="1"/>
</dbReference>
<protein>
    <recommendedName>
        <fullName evidence="1">non-specific serine/threonine protein kinase</fullName>
        <ecNumber evidence="1">2.7.11.1</ecNumber>
    </recommendedName>
</protein>
<dbReference type="Pfam" id="PF00069">
    <property type="entry name" value="Pkinase"/>
    <property type="match status" value="1"/>
</dbReference>
<gene>
    <name evidence="9" type="ORF">FB561_6147</name>
</gene>
<dbReference type="GO" id="GO:0004674">
    <property type="term" value="F:protein serine/threonine kinase activity"/>
    <property type="evidence" value="ECO:0007669"/>
    <property type="project" value="UniProtKB-KW"/>
</dbReference>
<keyword evidence="4" id="KW-0547">Nucleotide-binding</keyword>
<evidence type="ECO:0000256" key="7">
    <source>
        <dbReference type="SAM" id="MobiDB-lite"/>
    </source>
</evidence>
<evidence type="ECO:0000256" key="1">
    <source>
        <dbReference type="ARBA" id="ARBA00012513"/>
    </source>
</evidence>
<dbReference type="AlphaFoldDB" id="A0A561B6V4"/>
<evidence type="ECO:0000256" key="6">
    <source>
        <dbReference type="ARBA" id="ARBA00022840"/>
    </source>
</evidence>
<evidence type="ECO:0000313" key="9">
    <source>
        <dbReference type="EMBL" id="TWD74716.1"/>
    </source>
</evidence>
<accession>A0A561B6V4</accession>
<feature type="domain" description="Protein kinase" evidence="8">
    <location>
        <begin position="10"/>
        <end position="263"/>
    </location>
</feature>
<evidence type="ECO:0000259" key="8">
    <source>
        <dbReference type="PROSITE" id="PS50011"/>
    </source>
</evidence>